<evidence type="ECO:0000313" key="2">
    <source>
        <dbReference type="Proteomes" id="UP000274358"/>
    </source>
</evidence>
<organism evidence="1 2">
    <name type="scientific">Dyella choica</name>
    <dbReference type="NCBI Taxonomy" id="1927959"/>
    <lineage>
        <taxon>Bacteria</taxon>
        <taxon>Pseudomonadati</taxon>
        <taxon>Pseudomonadota</taxon>
        <taxon>Gammaproteobacteria</taxon>
        <taxon>Lysobacterales</taxon>
        <taxon>Rhodanobacteraceae</taxon>
        <taxon>Dyella</taxon>
    </lineage>
</organism>
<reference evidence="1 2" key="1">
    <citation type="submission" date="2018-12" db="EMBL/GenBank/DDBJ databases">
        <title>Dyella dinghuensis sp. nov. DHOA06 and Dyella choica sp. nov. 4M-K27, isolated from forest soil.</title>
        <authorList>
            <person name="Qiu L.-H."/>
            <person name="Gao Z.-H."/>
        </authorList>
    </citation>
    <scope>NUCLEOTIDE SEQUENCE [LARGE SCALE GENOMIC DNA]</scope>
    <source>
        <strain evidence="1 2">4M-K27</strain>
    </source>
</reference>
<keyword evidence="2" id="KW-1185">Reference proteome</keyword>
<dbReference type="Proteomes" id="UP000274358">
    <property type="component" value="Unassembled WGS sequence"/>
</dbReference>
<proteinExistence type="predicted"/>
<name>A0A432M9X9_9GAMM</name>
<comment type="caution">
    <text evidence="1">The sequence shown here is derived from an EMBL/GenBank/DDBJ whole genome shotgun (WGS) entry which is preliminary data.</text>
</comment>
<dbReference type="EMBL" id="RYYV01000002">
    <property type="protein sequence ID" value="RUL78957.1"/>
    <property type="molecule type" value="Genomic_DNA"/>
</dbReference>
<dbReference type="AlphaFoldDB" id="A0A432M9X9"/>
<dbReference type="RefSeq" id="WP_126683414.1">
    <property type="nucleotide sequence ID" value="NZ_RYYV01000002.1"/>
</dbReference>
<gene>
    <name evidence="1" type="ORF">EKH80_03925</name>
</gene>
<evidence type="ECO:0000313" key="1">
    <source>
        <dbReference type="EMBL" id="RUL78957.1"/>
    </source>
</evidence>
<protein>
    <submittedName>
        <fullName evidence="1">Uncharacterized protein</fullName>
    </submittedName>
</protein>
<accession>A0A432M9X9</accession>
<sequence>MHQWSQAHSDTAELPWQGNAYFLIGDPFPLADSSVNDATDLSTLMLYQPDHEDLVNEGKKTMRQL</sequence>